<proteinExistence type="predicted"/>
<keyword evidence="3" id="KW-1185">Reference proteome</keyword>
<evidence type="ECO:0000256" key="1">
    <source>
        <dbReference type="SAM" id="MobiDB-lite"/>
    </source>
</evidence>
<dbReference type="EMBL" id="CAXKWB010105427">
    <property type="protein sequence ID" value="CAL4228233.1"/>
    <property type="molecule type" value="Genomic_DNA"/>
</dbReference>
<reference evidence="2 3" key="1">
    <citation type="submission" date="2024-05" db="EMBL/GenBank/DDBJ databases">
        <authorList>
            <person name="Wallberg A."/>
        </authorList>
    </citation>
    <scope>NUCLEOTIDE SEQUENCE [LARGE SCALE GENOMIC DNA]</scope>
</reference>
<feature type="compositionally biased region" description="Basic residues" evidence="1">
    <location>
        <begin position="97"/>
        <end position="110"/>
    </location>
</feature>
<feature type="region of interest" description="Disordered" evidence="1">
    <location>
        <begin position="74"/>
        <end position="110"/>
    </location>
</feature>
<evidence type="ECO:0000313" key="3">
    <source>
        <dbReference type="Proteomes" id="UP001497623"/>
    </source>
</evidence>
<feature type="compositionally biased region" description="Polar residues" evidence="1">
    <location>
        <begin position="76"/>
        <end position="86"/>
    </location>
</feature>
<gene>
    <name evidence="2" type="ORF">MNOR_LOCUS39591</name>
</gene>
<comment type="caution">
    <text evidence="2">The sequence shown here is derived from an EMBL/GenBank/DDBJ whole genome shotgun (WGS) entry which is preliminary data.</text>
</comment>
<sequence length="110" mass="12651">MDIFFTQELNYYFFCFFSKTIKVRDVESVLINSLSKSRLDGPVITSSSQFDFSHENSFAHTVHGRETHQIRPLHSQAEQSAGQARTATLPVAPNKSSLKRRKWKKTKFPS</sequence>
<name>A0AAV2SNF6_MEGNR</name>
<organism evidence="2 3">
    <name type="scientific">Meganyctiphanes norvegica</name>
    <name type="common">Northern krill</name>
    <name type="synonym">Thysanopoda norvegica</name>
    <dbReference type="NCBI Taxonomy" id="48144"/>
    <lineage>
        <taxon>Eukaryota</taxon>
        <taxon>Metazoa</taxon>
        <taxon>Ecdysozoa</taxon>
        <taxon>Arthropoda</taxon>
        <taxon>Crustacea</taxon>
        <taxon>Multicrustacea</taxon>
        <taxon>Malacostraca</taxon>
        <taxon>Eumalacostraca</taxon>
        <taxon>Eucarida</taxon>
        <taxon>Euphausiacea</taxon>
        <taxon>Euphausiidae</taxon>
        <taxon>Meganyctiphanes</taxon>
    </lineage>
</organism>
<evidence type="ECO:0000313" key="2">
    <source>
        <dbReference type="EMBL" id="CAL4228233.1"/>
    </source>
</evidence>
<dbReference type="AlphaFoldDB" id="A0AAV2SNF6"/>
<protein>
    <submittedName>
        <fullName evidence="2">Uncharacterized protein</fullName>
    </submittedName>
</protein>
<dbReference type="Proteomes" id="UP001497623">
    <property type="component" value="Unassembled WGS sequence"/>
</dbReference>
<accession>A0AAV2SNF6</accession>